<evidence type="ECO:0000313" key="3">
    <source>
        <dbReference type="Proteomes" id="UP000187097"/>
    </source>
</evidence>
<dbReference type="SUPFAM" id="SSF53335">
    <property type="entry name" value="S-adenosyl-L-methionine-dependent methyltransferases"/>
    <property type="match status" value="1"/>
</dbReference>
<reference evidence="2" key="2">
    <citation type="submission" date="2020-01" db="EMBL/GenBank/DDBJ databases">
        <title>Complete genome investigation of Xanthomonas oryzae strains.</title>
        <authorList>
            <person name="Kaur A."/>
            <person name="Bansal K."/>
            <person name="Patil P.B."/>
        </authorList>
    </citation>
    <scope>NUCLEOTIDE SEQUENCE</scope>
    <source>
        <strain evidence="2">IXO792</strain>
    </source>
</reference>
<reference evidence="2" key="1">
    <citation type="submission" date="2015-01" db="EMBL/GenBank/DDBJ databases">
        <authorList>
            <person name="Midha S."/>
            <person name="Anil M.G."/>
            <person name="Mishra D."/>
            <person name="Brahma K."/>
            <person name="Laha G.S."/>
            <person name="Sundaram R.M."/>
            <person name="Sonti R.V."/>
            <person name="Patil P.B."/>
        </authorList>
    </citation>
    <scope>NUCLEOTIDE SEQUENCE</scope>
    <source>
        <strain evidence="2">IXO792</strain>
    </source>
</reference>
<keyword evidence="2" id="KW-0808">Transferase</keyword>
<proteinExistence type="predicted"/>
<organism evidence="2 3">
    <name type="scientific">Xanthomonas oryzae pv. oryzae</name>
    <dbReference type="NCBI Taxonomy" id="64187"/>
    <lineage>
        <taxon>Bacteria</taxon>
        <taxon>Pseudomonadati</taxon>
        <taxon>Pseudomonadota</taxon>
        <taxon>Gammaproteobacteria</taxon>
        <taxon>Lysobacterales</taxon>
        <taxon>Lysobacteraceae</taxon>
        <taxon>Xanthomonas</taxon>
    </lineage>
</organism>
<sequence length="266" mass="29124">MLKNFSNTRPTTIPRGTSNWPLERVATDAGELWFPVADQVMREYARNSGRWDPHVGQVLLECCASHKDGLFIDIGANVGYFSCLLSKHFPSLKTYAFEPQPLIHDVLALNAWTYGARIQLHSCALGSSRGTVALETAVNNLGDTRGVEGNFASTVAPLISLDELYPDLNASIVKIDVQGAELDVIRGMVGVIRRSPSIRIVVEFGPDLAVAEHFAPDMVLDVYRSLGFRILLIRNGQLNEASNAEILRYCSSAGPMAQADLLLLRA</sequence>
<feature type="domain" description="Methyltransferase FkbM" evidence="1">
    <location>
        <begin position="73"/>
        <end position="230"/>
    </location>
</feature>
<name>A0AAJ5SPF6_XANOO</name>
<evidence type="ECO:0000259" key="1">
    <source>
        <dbReference type="Pfam" id="PF05050"/>
    </source>
</evidence>
<dbReference type="InterPro" id="IPR029063">
    <property type="entry name" value="SAM-dependent_MTases_sf"/>
</dbReference>
<dbReference type="GO" id="GO:0032259">
    <property type="term" value="P:methylation"/>
    <property type="evidence" value="ECO:0007669"/>
    <property type="project" value="UniProtKB-KW"/>
</dbReference>
<dbReference type="PANTHER" id="PTHR34203">
    <property type="entry name" value="METHYLTRANSFERASE, FKBM FAMILY PROTEIN"/>
    <property type="match status" value="1"/>
</dbReference>
<protein>
    <submittedName>
        <fullName evidence="2">FkbM family methyltransferase</fullName>
    </submittedName>
</protein>
<dbReference type="InterPro" id="IPR006342">
    <property type="entry name" value="FkbM_mtfrase"/>
</dbReference>
<dbReference type="PANTHER" id="PTHR34203:SF15">
    <property type="entry name" value="SLL1173 PROTEIN"/>
    <property type="match status" value="1"/>
</dbReference>
<dbReference type="GO" id="GO:0008168">
    <property type="term" value="F:methyltransferase activity"/>
    <property type="evidence" value="ECO:0007669"/>
    <property type="project" value="UniProtKB-KW"/>
</dbReference>
<accession>A0AAJ5SPF6</accession>
<dbReference type="AlphaFoldDB" id="A0AAJ5SPF6"/>
<dbReference type="Proteomes" id="UP000187097">
    <property type="component" value="Chromosome"/>
</dbReference>
<dbReference type="NCBIfam" id="TIGR01444">
    <property type="entry name" value="fkbM_fam"/>
    <property type="match status" value="1"/>
</dbReference>
<dbReference type="Pfam" id="PF05050">
    <property type="entry name" value="Methyltransf_21"/>
    <property type="match status" value="1"/>
</dbReference>
<dbReference type="InterPro" id="IPR052514">
    <property type="entry name" value="SAM-dependent_MTase"/>
</dbReference>
<dbReference type="EMBL" id="CP047493">
    <property type="protein sequence ID" value="UXW02770.1"/>
    <property type="molecule type" value="Genomic_DNA"/>
</dbReference>
<dbReference type="Gene3D" id="3.40.50.150">
    <property type="entry name" value="Vaccinia Virus protein VP39"/>
    <property type="match status" value="1"/>
</dbReference>
<gene>
    <name evidence="2" type="ORF">IXO792_19585</name>
</gene>
<evidence type="ECO:0000313" key="2">
    <source>
        <dbReference type="EMBL" id="UXW02770.1"/>
    </source>
</evidence>
<keyword evidence="2" id="KW-0489">Methyltransferase</keyword>